<feature type="transmembrane region" description="Helical" evidence="8">
    <location>
        <begin position="469"/>
        <end position="489"/>
    </location>
</feature>
<accession>A0A1G9NUT0</accession>
<feature type="transmembrane region" description="Helical" evidence="8">
    <location>
        <begin position="50"/>
        <end position="69"/>
    </location>
</feature>
<reference evidence="10" key="1">
    <citation type="submission" date="2016-10" db="EMBL/GenBank/DDBJ databases">
        <authorList>
            <person name="Varghese N."/>
            <person name="Submissions S."/>
        </authorList>
    </citation>
    <scope>NUCLEOTIDE SEQUENCE [LARGE SCALE GENOMIC DNA]</scope>
    <source>
        <strain evidence="10">CGMCC 1.6199</strain>
    </source>
</reference>
<feature type="transmembrane region" description="Helical" evidence="8">
    <location>
        <begin position="402"/>
        <end position="423"/>
    </location>
</feature>
<feature type="transmembrane region" description="Helical" evidence="8">
    <location>
        <begin position="231"/>
        <end position="249"/>
    </location>
</feature>
<dbReference type="EMBL" id="FNHF01000001">
    <property type="protein sequence ID" value="SDL90124.1"/>
    <property type="molecule type" value="Genomic_DNA"/>
</dbReference>
<feature type="transmembrane region" description="Helical" evidence="8">
    <location>
        <begin position="89"/>
        <end position="110"/>
    </location>
</feature>
<name>A0A1G9NUT0_9BACI</name>
<evidence type="ECO:0000256" key="2">
    <source>
        <dbReference type="ARBA" id="ARBA00005658"/>
    </source>
</evidence>
<keyword evidence="6 8" id="KW-1133">Transmembrane helix</keyword>
<sequence length="502" mass="54764">MDRAKKKAPGAVFYVSFCIIVLFVAWGVFFPEQLSQASTAGLHWMRNYFSWFYMLATTIFVLTCLYLAIGPYRHLKLGKPDSKPTYSFFTWLGLLFAAGMGVGLVFWGVAEPVLHYVEPPPGYEAETNEAAKAALTYSVFHWALQPWGVFTIIGLSMAFFKFRRNRPGLISHAFYPLLGERTDGVVGKVINIFATLATAIGVATTFGLSAMQVSGGISEVFGTPNSKVTQLIIIAVVTGLFITSAVSGVNKGMRYLSSSNIIIAGVLMVFVLVLGPTAFLLESFTTAVGQYIGQYIPLSLSLSPYSDGSWRGQWTIFFWAWVIAWGPYVGTFIARISRGRTIREFVFGVLFVPALLGAIWFSIMGGTGLHMQISEGIDIASRAQEHEEVAFFMMLGNLPLGLVLNILGILLITIFFITSADSASYVLSVLSSKGTLNPKTLTKLSWGFLISITAAVLLLSGGLEALRAVAIMTAMPFTVIILVMIVSLIKGLREEFGKLPTN</sequence>
<dbReference type="PANTHER" id="PTHR30047:SF7">
    <property type="entry name" value="HIGH-AFFINITY CHOLINE TRANSPORT PROTEIN"/>
    <property type="match status" value="1"/>
</dbReference>
<proteinExistence type="inferred from homology"/>
<feature type="transmembrane region" description="Helical" evidence="8">
    <location>
        <begin position="444"/>
        <end position="463"/>
    </location>
</feature>
<evidence type="ECO:0000256" key="4">
    <source>
        <dbReference type="ARBA" id="ARBA00022475"/>
    </source>
</evidence>
<feature type="transmembrane region" description="Helical" evidence="8">
    <location>
        <begin position="139"/>
        <end position="160"/>
    </location>
</feature>
<dbReference type="AlphaFoldDB" id="A0A1G9NUT0"/>
<dbReference type="Pfam" id="PF02028">
    <property type="entry name" value="BCCT"/>
    <property type="match status" value="1"/>
</dbReference>
<comment type="similarity">
    <text evidence="2">Belongs to the BCCT transporter (TC 2.A.15) family.</text>
</comment>
<keyword evidence="10" id="KW-1185">Reference proteome</keyword>
<evidence type="ECO:0000256" key="6">
    <source>
        <dbReference type="ARBA" id="ARBA00022989"/>
    </source>
</evidence>
<evidence type="ECO:0000256" key="1">
    <source>
        <dbReference type="ARBA" id="ARBA00004651"/>
    </source>
</evidence>
<evidence type="ECO:0000256" key="5">
    <source>
        <dbReference type="ARBA" id="ARBA00022692"/>
    </source>
</evidence>
<keyword evidence="4" id="KW-1003">Cell membrane</keyword>
<dbReference type="OrthoDB" id="9775735at2"/>
<dbReference type="GO" id="GO:0022857">
    <property type="term" value="F:transmembrane transporter activity"/>
    <property type="evidence" value="ECO:0007669"/>
    <property type="project" value="InterPro"/>
</dbReference>
<feature type="transmembrane region" description="Helical" evidence="8">
    <location>
        <begin position="189"/>
        <end position="211"/>
    </location>
</feature>
<feature type="transmembrane region" description="Helical" evidence="8">
    <location>
        <begin position="12"/>
        <end position="30"/>
    </location>
</feature>
<dbReference type="InterPro" id="IPR000060">
    <property type="entry name" value="BCCT_transptr"/>
</dbReference>
<protein>
    <submittedName>
        <fullName evidence="9">Glycine betaine transporter</fullName>
    </submittedName>
</protein>
<feature type="transmembrane region" description="Helical" evidence="8">
    <location>
        <begin position="314"/>
        <end position="333"/>
    </location>
</feature>
<keyword evidence="7 8" id="KW-0472">Membrane</keyword>
<evidence type="ECO:0000256" key="7">
    <source>
        <dbReference type="ARBA" id="ARBA00023136"/>
    </source>
</evidence>
<dbReference type="PANTHER" id="PTHR30047">
    <property type="entry name" value="HIGH-AFFINITY CHOLINE TRANSPORT PROTEIN-RELATED"/>
    <property type="match status" value="1"/>
</dbReference>
<evidence type="ECO:0000313" key="9">
    <source>
        <dbReference type="EMBL" id="SDL90124.1"/>
    </source>
</evidence>
<feature type="transmembrane region" description="Helical" evidence="8">
    <location>
        <begin position="261"/>
        <end position="281"/>
    </location>
</feature>
<keyword evidence="5 8" id="KW-0812">Transmembrane</keyword>
<dbReference type="Proteomes" id="UP000182347">
    <property type="component" value="Unassembled WGS sequence"/>
</dbReference>
<dbReference type="GO" id="GO:0005886">
    <property type="term" value="C:plasma membrane"/>
    <property type="evidence" value="ECO:0007669"/>
    <property type="project" value="UniProtKB-SubCell"/>
</dbReference>
<gene>
    <name evidence="9" type="ORF">SAMN05216244_1161</name>
</gene>
<evidence type="ECO:0000313" key="10">
    <source>
        <dbReference type="Proteomes" id="UP000182347"/>
    </source>
</evidence>
<evidence type="ECO:0000256" key="8">
    <source>
        <dbReference type="SAM" id="Phobius"/>
    </source>
</evidence>
<feature type="transmembrane region" description="Helical" evidence="8">
    <location>
        <begin position="345"/>
        <end position="363"/>
    </location>
</feature>
<dbReference type="RefSeq" id="WP_074597863.1">
    <property type="nucleotide sequence ID" value="NZ_FNHF01000001.1"/>
</dbReference>
<dbReference type="NCBIfam" id="TIGR00842">
    <property type="entry name" value="bcct"/>
    <property type="match status" value="1"/>
</dbReference>
<evidence type="ECO:0000256" key="3">
    <source>
        <dbReference type="ARBA" id="ARBA00022448"/>
    </source>
</evidence>
<organism evidence="9 10">
    <name type="scientific">Sediminibacillus halophilus</name>
    <dbReference type="NCBI Taxonomy" id="482461"/>
    <lineage>
        <taxon>Bacteria</taxon>
        <taxon>Bacillati</taxon>
        <taxon>Bacillota</taxon>
        <taxon>Bacilli</taxon>
        <taxon>Bacillales</taxon>
        <taxon>Bacillaceae</taxon>
        <taxon>Sediminibacillus</taxon>
    </lineage>
</organism>
<comment type="subcellular location">
    <subcellularLocation>
        <location evidence="1">Cell membrane</location>
        <topology evidence="1">Multi-pass membrane protein</topology>
    </subcellularLocation>
</comment>
<keyword evidence="3" id="KW-0813">Transport</keyword>